<keyword evidence="2" id="KW-1185">Reference proteome</keyword>
<organism evidence="1 2">
    <name type="scientific">Vararia minispora EC-137</name>
    <dbReference type="NCBI Taxonomy" id="1314806"/>
    <lineage>
        <taxon>Eukaryota</taxon>
        <taxon>Fungi</taxon>
        <taxon>Dikarya</taxon>
        <taxon>Basidiomycota</taxon>
        <taxon>Agaricomycotina</taxon>
        <taxon>Agaricomycetes</taxon>
        <taxon>Russulales</taxon>
        <taxon>Lachnocladiaceae</taxon>
        <taxon>Vararia</taxon>
    </lineage>
</organism>
<evidence type="ECO:0000313" key="2">
    <source>
        <dbReference type="Proteomes" id="UP000814128"/>
    </source>
</evidence>
<comment type="caution">
    <text evidence="1">The sequence shown here is derived from an EMBL/GenBank/DDBJ whole genome shotgun (WGS) entry which is preliminary data.</text>
</comment>
<name>A0ACB8QZ67_9AGAM</name>
<gene>
    <name evidence="1" type="ORF">K488DRAFT_81688</name>
</gene>
<reference evidence="1" key="2">
    <citation type="journal article" date="2022" name="New Phytol.">
        <title>Evolutionary transition to the ectomycorrhizal habit in the genomes of a hyperdiverse lineage of mushroom-forming fungi.</title>
        <authorList>
            <person name="Looney B."/>
            <person name="Miyauchi S."/>
            <person name="Morin E."/>
            <person name="Drula E."/>
            <person name="Courty P.E."/>
            <person name="Kohler A."/>
            <person name="Kuo A."/>
            <person name="LaButti K."/>
            <person name="Pangilinan J."/>
            <person name="Lipzen A."/>
            <person name="Riley R."/>
            <person name="Andreopoulos W."/>
            <person name="He G."/>
            <person name="Johnson J."/>
            <person name="Nolan M."/>
            <person name="Tritt A."/>
            <person name="Barry K.W."/>
            <person name="Grigoriev I.V."/>
            <person name="Nagy L.G."/>
            <person name="Hibbett D."/>
            <person name="Henrissat B."/>
            <person name="Matheny P.B."/>
            <person name="Labbe J."/>
            <person name="Martin F.M."/>
        </authorList>
    </citation>
    <scope>NUCLEOTIDE SEQUENCE</scope>
    <source>
        <strain evidence="1">EC-137</strain>
    </source>
</reference>
<dbReference type="EMBL" id="MU273467">
    <property type="protein sequence ID" value="KAI0036947.1"/>
    <property type="molecule type" value="Genomic_DNA"/>
</dbReference>
<evidence type="ECO:0000313" key="1">
    <source>
        <dbReference type="EMBL" id="KAI0036947.1"/>
    </source>
</evidence>
<proteinExistence type="predicted"/>
<reference evidence="1" key="1">
    <citation type="submission" date="2021-02" db="EMBL/GenBank/DDBJ databases">
        <authorList>
            <consortium name="DOE Joint Genome Institute"/>
            <person name="Ahrendt S."/>
            <person name="Looney B.P."/>
            <person name="Miyauchi S."/>
            <person name="Morin E."/>
            <person name="Drula E."/>
            <person name="Courty P.E."/>
            <person name="Chicoki N."/>
            <person name="Fauchery L."/>
            <person name="Kohler A."/>
            <person name="Kuo A."/>
            <person name="Labutti K."/>
            <person name="Pangilinan J."/>
            <person name="Lipzen A."/>
            <person name="Riley R."/>
            <person name="Andreopoulos W."/>
            <person name="He G."/>
            <person name="Johnson J."/>
            <person name="Barry K.W."/>
            <person name="Grigoriev I.V."/>
            <person name="Nagy L."/>
            <person name="Hibbett D."/>
            <person name="Henrissat B."/>
            <person name="Matheny P.B."/>
            <person name="Labbe J."/>
            <person name="Martin F."/>
        </authorList>
    </citation>
    <scope>NUCLEOTIDE SEQUENCE</scope>
    <source>
        <strain evidence="1">EC-137</strain>
    </source>
</reference>
<dbReference type="Proteomes" id="UP000814128">
    <property type="component" value="Unassembled WGS sequence"/>
</dbReference>
<sequence length="222" mass="24626">MSSQVISWHLDPPYGAHPKSITRIHLAAPCPADCTLHLQHILPPDLFVDPYELELYADAYTYSLSNPRVELEKPVFAVPNEPLTLRVNIRDACARETLEVEVPLHVRYGRLRDEQTRADEPVVQVRPPDAFWTCASHDAPAADAYAGSLVDLPHPSGLLEASPDVRPLSIRIPVGDIRHLVFVESGTVLAVLGAFAWVGWRVIRAARRLAGAQRARGKDKNE</sequence>
<protein>
    <submittedName>
        <fullName evidence="1">PIG-X</fullName>
    </submittedName>
</protein>
<accession>A0ACB8QZ67</accession>